<feature type="signal peptide" evidence="1">
    <location>
        <begin position="1"/>
        <end position="19"/>
    </location>
</feature>
<evidence type="ECO:0000313" key="3">
    <source>
        <dbReference type="Proteomes" id="UP000077177"/>
    </source>
</evidence>
<reference evidence="2 3" key="2">
    <citation type="journal article" date="2016" name="Int. J. Syst. Evol. Microbiol.">
        <title>Flavisolibacter tropicus sp. nov., isolated from tropical soil.</title>
        <authorList>
            <person name="Lee J.J."/>
            <person name="Kang M.S."/>
            <person name="Kim G.S."/>
            <person name="Lee C.S."/>
            <person name="Lim S."/>
            <person name="Lee J."/>
            <person name="Roh S.H."/>
            <person name="Kang H."/>
            <person name="Ha J.M."/>
            <person name="Bae S."/>
            <person name="Jung H.Y."/>
            <person name="Kim M.K."/>
        </authorList>
    </citation>
    <scope>NUCLEOTIDE SEQUENCE [LARGE SCALE GENOMIC DNA]</scope>
    <source>
        <strain evidence="2 3">LCS9</strain>
    </source>
</reference>
<evidence type="ECO:0000256" key="1">
    <source>
        <dbReference type="SAM" id="SignalP"/>
    </source>
</evidence>
<dbReference type="AlphaFoldDB" id="A0A172TZ07"/>
<sequence length="303" mass="32947">MRLLALSFVIALFASSCQADLGEDLNKRQLYTSLQDFQNKSQAASQTFTVNSSNFISVQGTKGTRFNFPPNAFVTLNNQPVTGSVSIEVKEILKPKEMILSNMPTVSDGKPLESGGQFFIRATQNSQELKLAPGKQVQVQAKADTPMVNMRVFTGQVTATGSVNWQQSTNQADVVRQDTTLGAGALVHSMFSSTVSWVNIDKFINEQLISYTVFPGNCPDLAQAITYVHLTGRNTVMGITKLADRFSADKIVAGPATVVAICVKDKKLYYAFAPVTLTNGGSVTLQFMETTEEDLKAKLATLH</sequence>
<dbReference type="RefSeq" id="WP_066406166.1">
    <property type="nucleotide sequence ID" value="NZ_CP011390.1"/>
</dbReference>
<organism evidence="2 3">
    <name type="scientific">Flavisolibacter tropicus</name>
    <dbReference type="NCBI Taxonomy" id="1492898"/>
    <lineage>
        <taxon>Bacteria</taxon>
        <taxon>Pseudomonadati</taxon>
        <taxon>Bacteroidota</taxon>
        <taxon>Chitinophagia</taxon>
        <taxon>Chitinophagales</taxon>
        <taxon>Chitinophagaceae</taxon>
        <taxon>Flavisolibacter</taxon>
    </lineage>
</organism>
<accession>A0A172TZ07</accession>
<dbReference type="OrthoDB" id="649240at2"/>
<dbReference type="Proteomes" id="UP000077177">
    <property type="component" value="Chromosome"/>
</dbReference>
<name>A0A172TZ07_9BACT</name>
<dbReference type="STRING" id="1492898.SY85_17495"/>
<keyword evidence="1" id="KW-0732">Signal</keyword>
<feature type="chain" id="PRO_5008001419" evidence="1">
    <location>
        <begin position="20"/>
        <end position="303"/>
    </location>
</feature>
<dbReference type="PROSITE" id="PS51257">
    <property type="entry name" value="PROKAR_LIPOPROTEIN"/>
    <property type="match status" value="1"/>
</dbReference>
<proteinExistence type="predicted"/>
<keyword evidence="3" id="KW-1185">Reference proteome</keyword>
<gene>
    <name evidence="2" type="ORF">SY85_17495</name>
</gene>
<dbReference type="EMBL" id="CP011390">
    <property type="protein sequence ID" value="ANE52023.1"/>
    <property type="molecule type" value="Genomic_DNA"/>
</dbReference>
<reference evidence="3" key="1">
    <citation type="submission" date="2015-01" db="EMBL/GenBank/DDBJ databases">
        <title>Flavisolibacter sp./LCS9/ whole genome sequencing.</title>
        <authorList>
            <person name="Kim M.K."/>
            <person name="Srinivasan S."/>
            <person name="Lee J.-J."/>
        </authorList>
    </citation>
    <scope>NUCLEOTIDE SEQUENCE [LARGE SCALE GENOMIC DNA]</scope>
    <source>
        <strain evidence="3">LCS9</strain>
    </source>
</reference>
<evidence type="ECO:0000313" key="2">
    <source>
        <dbReference type="EMBL" id="ANE52023.1"/>
    </source>
</evidence>
<dbReference type="KEGG" id="fla:SY85_17495"/>
<protein>
    <submittedName>
        <fullName evidence="2">Uncharacterized protein</fullName>
    </submittedName>
</protein>